<dbReference type="PANTHER" id="PTHR43108">
    <property type="entry name" value="N-ACETYLGLUCOSAMINE-6-SULFATASE FAMILY MEMBER"/>
    <property type="match status" value="1"/>
</dbReference>
<evidence type="ECO:0000256" key="3">
    <source>
        <dbReference type="ARBA" id="ARBA00022801"/>
    </source>
</evidence>
<gene>
    <name evidence="9" type="ORF">PENSTE_c018G03961</name>
</gene>
<comment type="caution">
    <text evidence="9">The sequence shown here is derived from an EMBL/GenBank/DDBJ whole genome shotgun (WGS) entry which is preliminary data.</text>
</comment>
<sequence length="606" mass="69238">MKGLSILSHLTVAFSIAQKTFAFGLDDEQQQPLGIETEHERHDTKPNIIFILVDDQDLLLDSISYMPNLNKHLTQQGTFYRNHFVTTAICCPSRVSILTGRLAHNTNVTDVSPPYGGYPKFVERGFNDNYLPVWMQNAGYNTLYTGKLFNAHTVDNYNMPFPNRFNSSDFLLDPYTYSYLNSTYQRDFEPPVSYEGRYTTDILKEKALGFLKSAIDHEDPFFLTIAPVAPHSNVLSNDGPIVPGADLSFSAPISAERHKHLFENVKIPRTPNFNPDEKSKPSGVNWIKRMPKQNQSNVNYNDHFYRQRLRALQPVDELISEIIDVLNEKSILDNTYIIYTSDNGYHIGQHRLQAGKECGFEEDIRVPFIIRGPGILPDYEETAVTTHIDIAPTIFDIAGLPLRSDFDGTPMPFKHELNSSDPLRHEHVTVEFWGVAIPEGKFNTLGPENPEIILNNTYKSVRIHSSEYDLYYSVWCSNEHQLYDLKNDPYELNNLYVESKSSEDYGDLENGVILGVSLEKVINRLDALLLVLKSCQGQTCIRPWDVLHPDGNIKSLKDALEIQYDDFYHVQSKVSFSRCEYGYIPDAEGPQTGFTYRDGLAWHHWV</sequence>
<evidence type="ECO:0000313" key="9">
    <source>
        <dbReference type="EMBL" id="OQE18330.1"/>
    </source>
</evidence>
<dbReference type="SUPFAM" id="SSF53649">
    <property type="entry name" value="Alkaline phosphatase-like"/>
    <property type="match status" value="1"/>
</dbReference>
<dbReference type="AlphaFoldDB" id="A0A1V6SWX6"/>
<evidence type="ECO:0000256" key="4">
    <source>
        <dbReference type="ARBA" id="ARBA00023180"/>
    </source>
</evidence>
<dbReference type="PROSITE" id="PS00523">
    <property type="entry name" value="SULFATASE_1"/>
    <property type="match status" value="1"/>
</dbReference>
<dbReference type="PANTHER" id="PTHR43108:SF8">
    <property type="entry name" value="SD21168P"/>
    <property type="match status" value="1"/>
</dbReference>
<evidence type="ECO:0000256" key="1">
    <source>
        <dbReference type="ARBA" id="ARBA00008779"/>
    </source>
</evidence>
<organism evidence="9 10">
    <name type="scientific">Penicillium steckii</name>
    <dbReference type="NCBI Taxonomy" id="303698"/>
    <lineage>
        <taxon>Eukaryota</taxon>
        <taxon>Fungi</taxon>
        <taxon>Dikarya</taxon>
        <taxon>Ascomycota</taxon>
        <taxon>Pezizomycotina</taxon>
        <taxon>Eurotiomycetes</taxon>
        <taxon>Eurotiomycetidae</taxon>
        <taxon>Eurotiales</taxon>
        <taxon>Aspergillaceae</taxon>
        <taxon>Penicillium</taxon>
    </lineage>
</organism>
<dbReference type="FunFam" id="3.40.720.10:FF:000051">
    <property type="entry name" value="Arylsulfatase"/>
    <property type="match status" value="1"/>
</dbReference>
<dbReference type="InterPro" id="IPR017850">
    <property type="entry name" value="Alkaline_phosphatase_core_sf"/>
</dbReference>
<dbReference type="GO" id="GO:0004065">
    <property type="term" value="F:arylsulfatase activity"/>
    <property type="evidence" value="ECO:0007669"/>
    <property type="project" value="UniProtKB-UniRule"/>
</dbReference>
<dbReference type="CDD" id="cd16147">
    <property type="entry name" value="G6S"/>
    <property type="match status" value="1"/>
</dbReference>
<feature type="modified residue" description="3-oxoalanine (Cys)" evidence="6">
    <location>
        <position position="90"/>
    </location>
</feature>
<evidence type="ECO:0000256" key="5">
    <source>
        <dbReference type="PIRNR" id="PIRNR000972"/>
    </source>
</evidence>
<dbReference type="Pfam" id="PF00884">
    <property type="entry name" value="Sulfatase"/>
    <property type="match status" value="1"/>
</dbReference>
<dbReference type="Proteomes" id="UP000191285">
    <property type="component" value="Unassembled WGS sequence"/>
</dbReference>
<evidence type="ECO:0000313" key="10">
    <source>
        <dbReference type="Proteomes" id="UP000191285"/>
    </source>
</evidence>
<dbReference type="OrthoDB" id="96314at2759"/>
<dbReference type="STRING" id="303698.A0A1V6SWX6"/>
<dbReference type="GO" id="GO:0018958">
    <property type="term" value="P:phenol-containing compound metabolic process"/>
    <property type="evidence" value="ECO:0007669"/>
    <property type="project" value="InterPro"/>
</dbReference>
<dbReference type="InterPro" id="IPR012083">
    <property type="entry name" value="Arylsulfatase"/>
</dbReference>
<evidence type="ECO:0000259" key="8">
    <source>
        <dbReference type="Pfam" id="PF00884"/>
    </source>
</evidence>
<dbReference type="GO" id="GO:0005539">
    <property type="term" value="F:glycosaminoglycan binding"/>
    <property type="evidence" value="ECO:0007669"/>
    <property type="project" value="TreeGrafter"/>
</dbReference>
<keyword evidence="2 7" id="KW-0732">Signal</keyword>
<comment type="catalytic activity">
    <reaction evidence="5">
        <text>an aryl sulfate + H2O = a phenol + sulfate + H(+)</text>
        <dbReference type="Rhea" id="RHEA:17261"/>
        <dbReference type="ChEBI" id="CHEBI:15377"/>
        <dbReference type="ChEBI" id="CHEBI:15378"/>
        <dbReference type="ChEBI" id="CHEBI:16189"/>
        <dbReference type="ChEBI" id="CHEBI:33853"/>
        <dbReference type="ChEBI" id="CHEBI:140317"/>
        <dbReference type="EC" id="3.1.6.1"/>
    </reaction>
</comment>
<feature type="chain" id="PRO_5010724272" description="Arylsulfatase" evidence="7">
    <location>
        <begin position="23"/>
        <end position="606"/>
    </location>
</feature>
<dbReference type="GO" id="GO:0008449">
    <property type="term" value="F:N-acetylglucosamine-6-sulfatase activity"/>
    <property type="evidence" value="ECO:0007669"/>
    <property type="project" value="TreeGrafter"/>
</dbReference>
<comment type="PTM">
    <text evidence="6">The conversion to 3-oxoalanine (also known as C-formylglycine, FGly), of a serine or cysteine residue in prokaryotes and of a cysteine residue in eukaryotes, is critical for catalytic activity.</text>
</comment>
<feature type="signal peptide" evidence="7">
    <location>
        <begin position="1"/>
        <end position="22"/>
    </location>
</feature>
<keyword evidence="3 5" id="KW-0378">Hydrolase</keyword>
<dbReference type="PIRSF" id="PIRSF000972">
    <property type="entry name" value="Arylsulf_plant"/>
    <property type="match status" value="1"/>
</dbReference>
<accession>A0A1V6SWX6</accession>
<keyword evidence="4" id="KW-0325">Glycoprotein</keyword>
<dbReference type="EMBL" id="MLKD01000018">
    <property type="protein sequence ID" value="OQE18330.1"/>
    <property type="molecule type" value="Genomic_DNA"/>
</dbReference>
<evidence type="ECO:0000256" key="2">
    <source>
        <dbReference type="ARBA" id="ARBA00022729"/>
    </source>
</evidence>
<dbReference type="InterPro" id="IPR000917">
    <property type="entry name" value="Sulfatase_N"/>
</dbReference>
<evidence type="ECO:0000256" key="7">
    <source>
        <dbReference type="SAM" id="SignalP"/>
    </source>
</evidence>
<feature type="domain" description="Sulfatase N-terminal" evidence="8">
    <location>
        <begin position="46"/>
        <end position="399"/>
    </location>
</feature>
<dbReference type="InterPro" id="IPR024607">
    <property type="entry name" value="Sulfatase_CS"/>
</dbReference>
<protein>
    <recommendedName>
        <fullName evidence="5">Arylsulfatase</fullName>
        <shortName evidence="5">AS</shortName>
        <ecNumber evidence="5">3.1.6.1</ecNumber>
    </recommendedName>
    <alternativeName>
        <fullName evidence="5">Aryl-sulfate sulphohydrolase</fullName>
    </alternativeName>
</protein>
<proteinExistence type="inferred from homology"/>
<keyword evidence="10" id="KW-1185">Reference proteome</keyword>
<reference evidence="10" key="1">
    <citation type="journal article" date="2017" name="Nat. Microbiol.">
        <title>Global analysis of biosynthetic gene clusters reveals vast potential of secondary metabolite production in Penicillium species.</title>
        <authorList>
            <person name="Nielsen J.C."/>
            <person name="Grijseels S."/>
            <person name="Prigent S."/>
            <person name="Ji B."/>
            <person name="Dainat J."/>
            <person name="Nielsen K.F."/>
            <person name="Frisvad J.C."/>
            <person name="Workman M."/>
            <person name="Nielsen J."/>
        </authorList>
    </citation>
    <scope>NUCLEOTIDE SEQUENCE [LARGE SCALE GENOMIC DNA]</scope>
    <source>
        <strain evidence="10">IBT 24891</strain>
    </source>
</reference>
<evidence type="ECO:0000256" key="6">
    <source>
        <dbReference type="PIRSR" id="PIRSR000972-50"/>
    </source>
</evidence>
<dbReference type="Gene3D" id="3.40.720.10">
    <property type="entry name" value="Alkaline Phosphatase, subunit A"/>
    <property type="match status" value="1"/>
</dbReference>
<name>A0A1V6SWX6_9EURO</name>
<comment type="similarity">
    <text evidence="1 5">Belongs to the sulfatase family.</text>
</comment>
<dbReference type="EC" id="3.1.6.1" evidence="5"/>